<feature type="non-terminal residue" evidence="1">
    <location>
        <position position="118"/>
    </location>
</feature>
<name>A0A1B6HIE9_9HEMI</name>
<dbReference type="EMBL" id="GECU01033232">
    <property type="protein sequence ID" value="JAS74474.1"/>
    <property type="molecule type" value="Transcribed_RNA"/>
</dbReference>
<proteinExistence type="predicted"/>
<organism evidence="1">
    <name type="scientific">Homalodisca liturata</name>
    <dbReference type="NCBI Taxonomy" id="320908"/>
    <lineage>
        <taxon>Eukaryota</taxon>
        <taxon>Metazoa</taxon>
        <taxon>Ecdysozoa</taxon>
        <taxon>Arthropoda</taxon>
        <taxon>Hexapoda</taxon>
        <taxon>Insecta</taxon>
        <taxon>Pterygota</taxon>
        <taxon>Neoptera</taxon>
        <taxon>Paraneoptera</taxon>
        <taxon>Hemiptera</taxon>
        <taxon>Auchenorrhyncha</taxon>
        <taxon>Membracoidea</taxon>
        <taxon>Cicadellidae</taxon>
        <taxon>Cicadellinae</taxon>
        <taxon>Proconiini</taxon>
        <taxon>Homalodisca</taxon>
    </lineage>
</organism>
<evidence type="ECO:0000313" key="1">
    <source>
        <dbReference type="EMBL" id="JAS74474.1"/>
    </source>
</evidence>
<accession>A0A1B6HIE9</accession>
<gene>
    <name evidence="1" type="ORF">g.4291</name>
</gene>
<reference evidence="1" key="1">
    <citation type="submission" date="2015-11" db="EMBL/GenBank/DDBJ databases">
        <title>De novo transcriptome assembly of four potential Pierce s Disease insect vectors from Arizona vineyards.</title>
        <authorList>
            <person name="Tassone E.E."/>
        </authorList>
    </citation>
    <scope>NUCLEOTIDE SEQUENCE</scope>
</reference>
<sequence length="118" mass="13205">MNLKGRKGVLSPLLWVMVVDDLLTRAEKRGILQNEKADILAKKGARVHYGGARARLGDSFLQQQSSCKNWENRVRKFNGSRASGLRKFKLFISRCAKGASLLDQSKEDVRMILGMLTG</sequence>
<dbReference type="AlphaFoldDB" id="A0A1B6HIE9"/>
<protein>
    <submittedName>
        <fullName evidence="1">Uncharacterized protein</fullName>
    </submittedName>
</protein>